<proteinExistence type="predicted"/>
<dbReference type="SMART" id="SM00034">
    <property type="entry name" value="CLECT"/>
    <property type="match status" value="1"/>
</dbReference>
<feature type="chain" id="PRO_5008789007" description="C-type lectin domain-containing protein" evidence="2">
    <location>
        <begin position="19"/>
        <end position="158"/>
    </location>
</feature>
<dbReference type="Gene3D" id="3.10.100.10">
    <property type="entry name" value="Mannose-Binding Protein A, subunit A"/>
    <property type="match status" value="1"/>
</dbReference>
<evidence type="ECO:0000259" key="3">
    <source>
        <dbReference type="PROSITE" id="PS50041"/>
    </source>
</evidence>
<dbReference type="AlphaFoldDB" id="R7VEE0"/>
<protein>
    <recommendedName>
        <fullName evidence="3">C-type lectin domain-containing protein</fullName>
    </recommendedName>
</protein>
<dbReference type="InterPro" id="IPR018378">
    <property type="entry name" value="C-type_lectin_CS"/>
</dbReference>
<keyword evidence="2" id="KW-0732">Signal</keyword>
<dbReference type="InterPro" id="IPR001304">
    <property type="entry name" value="C-type_lectin-like"/>
</dbReference>
<dbReference type="InterPro" id="IPR016187">
    <property type="entry name" value="CTDL_fold"/>
</dbReference>
<dbReference type="EMBL" id="KB292628">
    <property type="protein sequence ID" value="ELU17178.1"/>
    <property type="molecule type" value="Genomic_DNA"/>
</dbReference>
<dbReference type="Proteomes" id="UP000014760">
    <property type="component" value="Unassembled WGS sequence"/>
</dbReference>
<name>R7VEE0_CAPTE</name>
<reference evidence="5" key="3">
    <citation type="submission" date="2015-06" db="UniProtKB">
        <authorList>
            <consortium name="EnsemblMetazoa"/>
        </authorList>
    </citation>
    <scope>IDENTIFICATION</scope>
</reference>
<evidence type="ECO:0000256" key="1">
    <source>
        <dbReference type="ARBA" id="ARBA00023157"/>
    </source>
</evidence>
<evidence type="ECO:0000313" key="4">
    <source>
        <dbReference type="EMBL" id="ELU17178.1"/>
    </source>
</evidence>
<evidence type="ECO:0000256" key="2">
    <source>
        <dbReference type="SAM" id="SignalP"/>
    </source>
</evidence>
<sequence>MKILIALTLALSATVVLGDFEDPATCDVIWRSVEGVAKSCYKFHNEKKRWVEAYSACPPGMHLLALETEAELAFITRYIKQYVVHTYRQSWWTAGKGQVAIADSWFWKPGNTPIVFGWGPGEPNNNKNRYENCVSYFRYALNDDACYSRFPYICEHDF</sequence>
<dbReference type="PROSITE" id="PS00615">
    <property type="entry name" value="C_TYPE_LECTIN_1"/>
    <property type="match status" value="1"/>
</dbReference>
<feature type="domain" description="C-type lectin" evidence="3">
    <location>
        <begin position="36"/>
        <end position="155"/>
    </location>
</feature>
<dbReference type="Pfam" id="PF00059">
    <property type="entry name" value="Lectin_C"/>
    <property type="match status" value="1"/>
</dbReference>
<reference evidence="4 6" key="2">
    <citation type="journal article" date="2013" name="Nature">
        <title>Insights into bilaterian evolution from three spiralian genomes.</title>
        <authorList>
            <person name="Simakov O."/>
            <person name="Marletaz F."/>
            <person name="Cho S.J."/>
            <person name="Edsinger-Gonzales E."/>
            <person name="Havlak P."/>
            <person name="Hellsten U."/>
            <person name="Kuo D.H."/>
            <person name="Larsson T."/>
            <person name="Lv J."/>
            <person name="Arendt D."/>
            <person name="Savage R."/>
            <person name="Osoegawa K."/>
            <person name="de Jong P."/>
            <person name="Grimwood J."/>
            <person name="Chapman J.A."/>
            <person name="Shapiro H."/>
            <person name="Aerts A."/>
            <person name="Otillar R.P."/>
            <person name="Terry A.Y."/>
            <person name="Boore J.L."/>
            <person name="Grigoriev I.V."/>
            <person name="Lindberg D.R."/>
            <person name="Seaver E.C."/>
            <person name="Weisblat D.A."/>
            <person name="Putnam N.H."/>
            <person name="Rokhsar D.S."/>
        </authorList>
    </citation>
    <scope>NUCLEOTIDE SEQUENCE</scope>
    <source>
        <strain evidence="4 6">I ESC-2004</strain>
    </source>
</reference>
<dbReference type="EnsemblMetazoa" id="CapteT201061">
    <property type="protein sequence ID" value="CapteP201061"/>
    <property type="gene ID" value="CapteG201061"/>
</dbReference>
<evidence type="ECO:0000313" key="5">
    <source>
        <dbReference type="EnsemblMetazoa" id="CapteP201061"/>
    </source>
</evidence>
<accession>R7VEE0</accession>
<keyword evidence="6" id="KW-1185">Reference proteome</keyword>
<evidence type="ECO:0000313" key="6">
    <source>
        <dbReference type="Proteomes" id="UP000014760"/>
    </source>
</evidence>
<dbReference type="CDD" id="cd00037">
    <property type="entry name" value="CLECT"/>
    <property type="match status" value="1"/>
</dbReference>
<dbReference type="STRING" id="283909.R7VEE0"/>
<dbReference type="HOGENOM" id="CLU_049894_10_0_1"/>
<gene>
    <name evidence="4" type="ORF">CAPTEDRAFT_201061</name>
</gene>
<keyword evidence="1" id="KW-1015">Disulfide bond</keyword>
<dbReference type="EMBL" id="AMQN01017006">
    <property type="status" value="NOT_ANNOTATED_CDS"/>
    <property type="molecule type" value="Genomic_DNA"/>
</dbReference>
<feature type="signal peptide" evidence="2">
    <location>
        <begin position="1"/>
        <end position="18"/>
    </location>
</feature>
<dbReference type="OMA" id="YRENCVE"/>
<dbReference type="SUPFAM" id="SSF56436">
    <property type="entry name" value="C-type lectin-like"/>
    <property type="match status" value="1"/>
</dbReference>
<dbReference type="OrthoDB" id="7357196at2759"/>
<dbReference type="InterPro" id="IPR016186">
    <property type="entry name" value="C-type_lectin-like/link_sf"/>
</dbReference>
<reference evidence="6" key="1">
    <citation type="submission" date="2012-12" db="EMBL/GenBank/DDBJ databases">
        <authorList>
            <person name="Hellsten U."/>
            <person name="Grimwood J."/>
            <person name="Chapman J.A."/>
            <person name="Shapiro H."/>
            <person name="Aerts A."/>
            <person name="Otillar R.P."/>
            <person name="Terry A.Y."/>
            <person name="Boore J.L."/>
            <person name="Simakov O."/>
            <person name="Marletaz F."/>
            <person name="Cho S.-J."/>
            <person name="Edsinger-Gonzales E."/>
            <person name="Havlak P."/>
            <person name="Kuo D.-H."/>
            <person name="Larsson T."/>
            <person name="Lv J."/>
            <person name="Arendt D."/>
            <person name="Savage R."/>
            <person name="Osoegawa K."/>
            <person name="de Jong P."/>
            <person name="Lindberg D.R."/>
            <person name="Seaver E.C."/>
            <person name="Weisblat D.A."/>
            <person name="Putnam N.H."/>
            <person name="Grigoriev I.V."/>
            <person name="Rokhsar D.S."/>
        </authorList>
    </citation>
    <scope>NUCLEOTIDE SEQUENCE</scope>
    <source>
        <strain evidence="6">I ESC-2004</strain>
    </source>
</reference>
<dbReference type="InterPro" id="IPR050111">
    <property type="entry name" value="C-type_lectin/snaclec_domain"/>
</dbReference>
<organism evidence="4">
    <name type="scientific">Capitella teleta</name>
    <name type="common">Polychaete worm</name>
    <dbReference type="NCBI Taxonomy" id="283909"/>
    <lineage>
        <taxon>Eukaryota</taxon>
        <taxon>Metazoa</taxon>
        <taxon>Spiralia</taxon>
        <taxon>Lophotrochozoa</taxon>
        <taxon>Annelida</taxon>
        <taxon>Polychaeta</taxon>
        <taxon>Sedentaria</taxon>
        <taxon>Scolecida</taxon>
        <taxon>Capitellidae</taxon>
        <taxon>Capitella</taxon>
    </lineage>
</organism>
<dbReference type="PANTHER" id="PTHR22803">
    <property type="entry name" value="MANNOSE, PHOSPHOLIPASE, LECTIN RECEPTOR RELATED"/>
    <property type="match status" value="1"/>
</dbReference>
<dbReference type="PROSITE" id="PS50041">
    <property type="entry name" value="C_TYPE_LECTIN_2"/>
    <property type="match status" value="1"/>
</dbReference>